<dbReference type="InterPro" id="IPR050555">
    <property type="entry name" value="Bact_Solute-Bind_Prot2"/>
</dbReference>
<proteinExistence type="inferred from homology"/>
<feature type="chain" id="PRO_5046482331" evidence="3">
    <location>
        <begin position="19"/>
        <end position="342"/>
    </location>
</feature>
<dbReference type="Pfam" id="PF13407">
    <property type="entry name" value="Peripla_BP_4"/>
    <property type="match status" value="1"/>
</dbReference>
<comment type="subcellular location">
    <subcellularLocation>
        <location evidence="1">Cell envelope</location>
    </subcellularLocation>
</comment>
<name>A0ABX0SIZ9_9ACTN</name>
<dbReference type="PANTHER" id="PTHR30036">
    <property type="entry name" value="D-XYLOSE-BINDING PERIPLASMIC PROTEIN"/>
    <property type="match status" value="1"/>
</dbReference>
<dbReference type="SUPFAM" id="SSF53822">
    <property type="entry name" value="Periplasmic binding protein-like I"/>
    <property type="match status" value="1"/>
</dbReference>
<keyword evidence="3" id="KW-0732">Signal</keyword>
<dbReference type="CDD" id="cd06302">
    <property type="entry name" value="PBP1_LsrB_Quorum_Sensing-like"/>
    <property type="match status" value="1"/>
</dbReference>
<dbReference type="InterPro" id="IPR025997">
    <property type="entry name" value="SBP_2_dom"/>
</dbReference>
<evidence type="ECO:0000256" key="2">
    <source>
        <dbReference type="ARBA" id="ARBA00007639"/>
    </source>
</evidence>
<keyword evidence="6" id="KW-1185">Reference proteome</keyword>
<evidence type="ECO:0000313" key="6">
    <source>
        <dbReference type="Proteomes" id="UP000749311"/>
    </source>
</evidence>
<comment type="similarity">
    <text evidence="2">Belongs to the bacterial solute-binding protein 2 family.</text>
</comment>
<gene>
    <name evidence="5" type="ORF">FB473_002600</name>
</gene>
<dbReference type="InterPro" id="IPR028082">
    <property type="entry name" value="Peripla_BP_I"/>
</dbReference>
<evidence type="ECO:0000313" key="5">
    <source>
        <dbReference type="EMBL" id="NIH57955.1"/>
    </source>
</evidence>
<sequence length="342" mass="36191">MIKRLRVAAVAATVAALAVTGCTTGTPGGTGASAGSSDDSTYDVAFIPMVVGAPYFETANTAMQEAAEEIGGINWIYQGPDTADAAKQSEIVQNMITRGVDAIVISAVDGTSVVPVLQQAMDAGIHVYTWDVDTDPDGRENYIGIGSMEDFGAHMVDSLVSQMGESGQYAVITGSLSANLLNERIDAIKAYSAETYPGLDLVSVEGADVDPAKAYTIAQNLLTAYPDLKGIISNSSEAAVGAARAVQQAGKQGQVYVTGISTPNVMKPYIADDSAQIINFWDLEKYAKLAVYVTKDLLDGKTYSEGTVSGYDGYDQLTYSGDVLLFNEFLDFTADNIDEYDY</sequence>
<evidence type="ECO:0000259" key="4">
    <source>
        <dbReference type="Pfam" id="PF13407"/>
    </source>
</evidence>
<protein>
    <submittedName>
        <fullName evidence="5">Rhamnose transport system substrate-binding protein</fullName>
    </submittedName>
</protein>
<evidence type="ECO:0000256" key="1">
    <source>
        <dbReference type="ARBA" id="ARBA00004196"/>
    </source>
</evidence>
<feature type="signal peptide" evidence="3">
    <location>
        <begin position="1"/>
        <end position="18"/>
    </location>
</feature>
<dbReference type="PROSITE" id="PS51257">
    <property type="entry name" value="PROKAR_LIPOPROTEIN"/>
    <property type="match status" value="1"/>
</dbReference>
<dbReference type="Gene3D" id="3.40.50.2300">
    <property type="match status" value="2"/>
</dbReference>
<evidence type="ECO:0000256" key="3">
    <source>
        <dbReference type="SAM" id="SignalP"/>
    </source>
</evidence>
<comment type="caution">
    <text evidence="5">The sequence shown here is derived from an EMBL/GenBank/DDBJ whole genome shotgun (WGS) entry which is preliminary data.</text>
</comment>
<dbReference type="Proteomes" id="UP000749311">
    <property type="component" value="Unassembled WGS sequence"/>
</dbReference>
<dbReference type="EMBL" id="JAAMOZ010000001">
    <property type="protein sequence ID" value="NIH57955.1"/>
    <property type="molecule type" value="Genomic_DNA"/>
</dbReference>
<feature type="domain" description="Periplasmic binding protein" evidence="4">
    <location>
        <begin position="44"/>
        <end position="301"/>
    </location>
</feature>
<organism evidence="5 6">
    <name type="scientific">Brooklawnia cerclae</name>
    <dbReference type="NCBI Taxonomy" id="349934"/>
    <lineage>
        <taxon>Bacteria</taxon>
        <taxon>Bacillati</taxon>
        <taxon>Actinomycetota</taxon>
        <taxon>Actinomycetes</taxon>
        <taxon>Propionibacteriales</taxon>
        <taxon>Propionibacteriaceae</taxon>
        <taxon>Brooklawnia</taxon>
    </lineage>
</organism>
<dbReference type="RefSeq" id="WP_167168502.1">
    <property type="nucleotide sequence ID" value="NZ_BAAAOO010000007.1"/>
</dbReference>
<accession>A0ABX0SIZ9</accession>
<dbReference type="PANTHER" id="PTHR30036:SF7">
    <property type="entry name" value="ABC TRANSPORTER PERIPLASMIC-BINDING PROTEIN YPHF"/>
    <property type="match status" value="1"/>
</dbReference>
<reference evidence="5 6" key="1">
    <citation type="submission" date="2020-02" db="EMBL/GenBank/DDBJ databases">
        <title>Sequencing the genomes of 1000 actinobacteria strains.</title>
        <authorList>
            <person name="Klenk H.-P."/>
        </authorList>
    </citation>
    <scope>NUCLEOTIDE SEQUENCE [LARGE SCALE GENOMIC DNA]</scope>
    <source>
        <strain evidence="5 6">DSM 19609</strain>
    </source>
</reference>